<sequence length="244" mass="28321">MVSLWHASVIVLVLMFLGGSDANPAARRHGQLDVNHKKKPLQTSRPYNIAHRGSNGEIPEETAAAYLVVNHLIAGLSVVIKWQQASILPIILQVPCNIKQSRFICHQEIAKGLNIENNKIEFMWDSIYRRRVPSLEIGLMNFQRQIIFLRVHEEHVGPNFWHLQCTDNLFEKFAVTYIQVNQRQRCLQTMRESTFFFSPNINDDHHYLQDIHEASLTTLDETRAYVNRVVQGRNNGRQNYHSRN</sequence>
<accession>M7ZZY1</accession>
<dbReference type="AlphaFoldDB" id="M7ZZY1"/>
<dbReference type="EMBL" id="KD043055">
    <property type="protein sequence ID" value="EMS65567.1"/>
    <property type="molecule type" value="Genomic_DNA"/>
</dbReference>
<dbReference type="STRING" id="4572.M7ZZY1"/>
<organism evidence="1">
    <name type="scientific">Triticum urartu</name>
    <name type="common">Red wild einkorn</name>
    <name type="synonym">Crithodium urartu</name>
    <dbReference type="NCBI Taxonomy" id="4572"/>
    <lineage>
        <taxon>Eukaryota</taxon>
        <taxon>Viridiplantae</taxon>
        <taxon>Streptophyta</taxon>
        <taxon>Embryophyta</taxon>
        <taxon>Tracheophyta</taxon>
        <taxon>Spermatophyta</taxon>
        <taxon>Magnoliopsida</taxon>
        <taxon>Liliopsida</taxon>
        <taxon>Poales</taxon>
        <taxon>Poaceae</taxon>
        <taxon>BOP clade</taxon>
        <taxon>Pooideae</taxon>
        <taxon>Triticodae</taxon>
        <taxon>Triticeae</taxon>
        <taxon>Triticinae</taxon>
        <taxon>Triticum</taxon>
    </lineage>
</organism>
<name>M7ZZY1_TRIUA</name>
<evidence type="ECO:0000313" key="1">
    <source>
        <dbReference type="EMBL" id="EMS65567.1"/>
    </source>
</evidence>
<reference evidence="1" key="1">
    <citation type="journal article" date="2013" name="Nature">
        <title>Draft genome of the wheat A-genome progenitor Triticum urartu.</title>
        <authorList>
            <person name="Ling H.Q."/>
            <person name="Zhao S."/>
            <person name="Liu D."/>
            <person name="Wang J."/>
            <person name="Sun H."/>
            <person name="Zhang C."/>
            <person name="Fan H."/>
            <person name="Li D."/>
            <person name="Dong L."/>
            <person name="Tao Y."/>
            <person name="Gao C."/>
            <person name="Wu H."/>
            <person name="Li Y."/>
            <person name="Cui Y."/>
            <person name="Guo X."/>
            <person name="Zheng S."/>
            <person name="Wang B."/>
            <person name="Yu K."/>
            <person name="Liang Q."/>
            <person name="Yang W."/>
            <person name="Lou X."/>
            <person name="Chen J."/>
            <person name="Feng M."/>
            <person name="Jian J."/>
            <person name="Zhang X."/>
            <person name="Luo G."/>
            <person name="Jiang Y."/>
            <person name="Liu J."/>
            <person name="Wang Z."/>
            <person name="Sha Y."/>
            <person name="Zhang B."/>
            <person name="Wu H."/>
            <person name="Tang D."/>
            <person name="Shen Q."/>
            <person name="Xue P."/>
            <person name="Zou S."/>
            <person name="Wang X."/>
            <person name="Liu X."/>
            <person name="Wang F."/>
            <person name="Yang Y."/>
            <person name="An X."/>
            <person name="Dong Z."/>
            <person name="Zhang K."/>
            <person name="Zhang X."/>
            <person name="Luo M.C."/>
            <person name="Dvorak J."/>
            <person name="Tong Y."/>
            <person name="Wang J."/>
            <person name="Yang H."/>
            <person name="Li Z."/>
            <person name="Wang D."/>
            <person name="Zhang A."/>
            <person name="Wang J."/>
        </authorList>
    </citation>
    <scope>NUCLEOTIDE SEQUENCE</scope>
</reference>
<proteinExistence type="predicted"/>
<gene>
    <name evidence="1" type="ORF">TRIUR3_12038</name>
</gene>
<dbReference type="eggNOG" id="KOG2258">
    <property type="taxonomic scope" value="Eukaryota"/>
</dbReference>
<protein>
    <submittedName>
        <fullName evidence="1">Uncharacterized protein</fullName>
    </submittedName>
</protein>